<comment type="caution">
    <text evidence="2">The sequence shown here is derived from an EMBL/GenBank/DDBJ whole genome shotgun (WGS) entry which is preliminary data.</text>
</comment>
<name>A0A9P7GSC1_9AGAR</name>
<reference evidence="2" key="1">
    <citation type="submission" date="2021-02" db="EMBL/GenBank/DDBJ databases">
        <authorList>
            <person name="Nieuwenhuis M."/>
            <person name="Van De Peppel L.J.J."/>
        </authorList>
    </citation>
    <scope>NUCLEOTIDE SEQUENCE</scope>
    <source>
        <strain evidence="2">D49</strain>
    </source>
</reference>
<evidence type="ECO:0000313" key="2">
    <source>
        <dbReference type="EMBL" id="KAG5652282.1"/>
    </source>
</evidence>
<accession>A0A9P7GSC1</accession>
<reference evidence="2" key="2">
    <citation type="submission" date="2021-10" db="EMBL/GenBank/DDBJ databases">
        <title>Phylogenomics reveals ancestral predisposition of the termite-cultivated fungus Termitomyces towards a domesticated lifestyle.</title>
        <authorList>
            <person name="Auxier B."/>
            <person name="Grum-Grzhimaylo A."/>
            <person name="Cardenas M.E."/>
            <person name="Lodge J.D."/>
            <person name="Laessoe T."/>
            <person name="Pedersen O."/>
            <person name="Smith M.E."/>
            <person name="Kuyper T.W."/>
            <person name="Franco-Molano E.A."/>
            <person name="Baroni T.J."/>
            <person name="Aanen D.K."/>
        </authorList>
    </citation>
    <scope>NUCLEOTIDE SEQUENCE</scope>
    <source>
        <strain evidence="2">D49</strain>
    </source>
</reference>
<organism evidence="2 3">
    <name type="scientific">Sphagnurus paluster</name>
    <dbReference type="NCBI Taxonomy" id="117069"/>
    <lineage>
        <taxon>Eukaryota</taxon>
        <taxon>Fungi</taxon>
        <taxon>Dikarya</taxon>
        <taxon>Basidiomycota</taxon>
        <taxon>Agaricomycotina</taxon>
        <taxon>Agaricomycetes</taxon>
        <taxon>Agaricomycetidae</taxon>
        <taxon>Agaricales</taxon>
        <taxon>Tricholomatineae</taxon>
        <taxon>Lyophyllaceae</taxon>
        <taxon>Sphagnurus</taxon>
    </lineage>
</organism>
<dbReference type="Proteomes" id="UP000717328">
    <property type="component" value="Unassembled WGS sequence"/>
</dbReference>
<proteinExistence type="predicted"/>
<feature type="region of interest" description="Disordered" evidence="1">
    <location>
        <begin position="1"/>
        <end position="56"/>
    </location>
</feature>
<sequence>MSDDEFDGIPDEFEGLEDINWDQLLSAPPPPSSLNSARDEAHEHVDSSFPGVRAPSTDYLYDDDDLDSAFLAELDALEESAQTGSSAVRNDTRILSGSAPGEHRRFFEDTFQVEWYKKLL</sequence>
<feature type="compositionally biased region" description="Basic and acidic residues" evidence="1">
    <location>
        <begin position="37"/>
        <end position="46"/>
    </location>
</feature>
<dbReference type="AlphaFoldDB" id="A0A9P7GSC1"/>
<protein>
    <submittedName>
        <fullName evidence="2">Uncharacterized protein</fullName>
    </submittedName>
</protein>
<evidence type="ECO:0000313" key="3">
    <source>
        <dbReference type="Proteomes" id="UP000717328"/>
    </source>
</evidence>
<dbReference type="EMBL" id="JABCKI010000141">
    <property type="protein sequence ID" value="KAG5652282.1"/>
    <property type="molecule type" value="Genomic_DNA"/>
</dbReference>
<evidence type="ECO:0000256" key="1">
    <source>
        <dbReference type="SAM" id="MobiDB-lite"/>
    </source>
</evidence>
<feature type="compositionally biased region" description="Acidic residues" evidence="1">
    <location>
        <begin position="1"/>
        <end position="20"/>
    </location>
</feature>
<gene>
    <name evidence="2" type="ORF">H0H81_005542</name>
</gene>
<dbReference type="OrthoDB" id="6105938at2759"/>
<keyword evidence="3" id="KW-1185">Reference proteome</keyword>